<sequence length="418" mass="47873">MITTLQAVFDLMDSHPSLRSRTSSDLISQLPEDLKHRILERLDTREAAKTALLSTQWNNVWLRHGRLAFTDEVLLGEGEGVRCSKMITNALLLRPGPVKKFTLDTSQWEPAMQQSDLDLWCRCLSKNGIEHLNLTLDAHVMADNYTLPVCIIICPTIKQLKLESIDMCLPVNTRPGSMFSGVTSLEFTYVVFRRDDNLTVIHSIPYLEVLVFRECDGIDMFVINAPRLKYLSFFDAEFVAEWEWFELHFRVINTLCYGAYAFLSNTDATINIQERLPIATNLQVIELHDFRFADLNCVNLVIQFLRKCPKLHKLEIFILDYQSHLWGEADPTILRDLDSWFSDLDLGELRTVKMKSFCGSRQEMLFIKLILSKSPSLEEVLITKSGHIGTSVALKVLTEMISCPRASPKAKIVFLRHS</sequence>
<dbReference type="OrthoDB" id="612216at2759"/>
<dbReference type="Gene3D" id="1.20.1280.50">
    <property type="match status" value="1"/>
</dbReference>
<protein>
    <recommendedName>
        <fullName evidence="1">F-box domain-containing protein</fullName>
    </recommendedName>
</protein>
<keyword evidence="3" id="KW-1185">Reference proteome</keyword>
<name>A0A9P0ZRV4_CUSEU</name>
<proteinExistence type="predicted"/>
<dbReference type="PROSITE" id="PS50181">
    <property type="entry name" value="FBOX"/>
    <property type="match status" value="1"/>
</dbReference>
<dbReference type="InterPro" id="IPR032675">
    <property type="entry name" value="LRR_dom_sf"/>
</dbReference>
<evidence type="ECO:0000313" key="3">
    <source>
        <dbReference type="Proteomes" id="UP001152484"/>
    </source>
</evidence>
<dbReference type="InterPro" id="IPR036047">
    <property type="entry name" value="F-box-like_dom_sf"/>
</dbReference>
<evidence type="ECO:0000313" key="2">
    <source>
        <dbReference type="EMBL" id="CAH9112737.1"/>
    </source>
</evidence>
<evidence type="ECO:0000259" key="1">
    <source>
        <dbReference type="PROSITE" id="PS50181"/>
    </source>
</evidence>
<dbReference type="Proteomes" id="UP001152484">
    <property type="component" value="Unassembled WGS sequence"/>
</dbReference>
<accession>A0A9P0ZRV4</accession>
<comment type="caution">
    <text evidence="2">The sequence shown here is derived from an EMBL/GenBank/DDBJ whole genome shotgun (WGS) entry which is preliminary data.</text>
</comment>
<organism evidence="2 3">
    <name type="scientific">Cuscuta europaea</name>
    <name type="common">European dodder</name>
    <dbReference type="NCBI Taxonomy" id="41803"/>
    <lineage>
        <taxon>Eukaryota</taxon>
        <taxon>Viridiplantae</taxon>
        <taxon>Streptophyta</taxon>
        <taxon>Embryophyta</taxon>
        <taxon>Tracheophyta</taxon>
        <taxon>Spermatophyta</taxon>
        <taxon>Magnoliopsida</taxon>
        <taxon>eudicotyledons</taxon>
        <taxon>Gunneridae</taxon>
        <taxon>Pentapetalae</taxon>
        <taxon>asterids</taxon>
        <taxon>lamiids</taxon>
        <taxon>Solanales</taxon>
        <taxon>Convolvulaceae</taxon>
        <taxon>Cuscuteae</taxon>
        <taxon>Cuscuta</taxon>
        <taxon>Cuscuta subgen. Cuscuta</taxon>
    </lineage>
</organism>
<dbReference type="SMART" id="SM00256">
    <property type="entry name" value="FBOX"/>
    <property type="match status" value="1"/>
</dbReference>
<dbReference type="Pfam" id="PF23622">
    <property type="entry name" value="LRR_At1g61320_AtMIF1"/>
    <property type="match status" value="1"/>
</dbReference>
<dbReference type="Pfam" id="PF00646">
    <property type="entry name" value="F-box"/>
    <property type="match status" value="1"/>
</dbReference>
<dbReference type="SUPFAM" id="SSF81383">
    <property type="entry name" value="F-box domain"/>
    <property type="match status" value="1"/>
</dbReference>
<feature type="domain" description="F-box" evidence="1">
    <location>
        <begin position="24"/>
        <end position="60"/>
    </location>
</feature>
<dbReference type="PANTHER" id="PTHR34145:SF65">
    <property type="entry name" value="FBD DOMAIN-CONTAINING PROTEIN"/>
    <property type="match status" value="1"/>
</dbReference>
<reference evidence="2" key="1">
    <citation type="submission" date="2022-07" db="EMBL/GenBank/DDBJ databases">
        <authorList>
            <person name="Macas J."/>
            <person name="Novak P."/>
            <person name="Neumann P."/>
        </authorList>
    </citation>
    <scope>NUCLEOTIDE SEQUENCE</scope>
</reference>
<dbReference type="SUPFAM" id="SSF52047">
    <property type="entry name" value="RNI-like"/>
    <property type="match status" value="1"/>
</dbReference>
<dbReference type="AlphaFoldDB" id="A0A9P0ZRV4"/>
<dbReference type="InterPro" id="IPR055357">
    <property type="entry name" value="LRR_At1g61320_AtMIF1"/>
</dbReference>
<dbReference type="InterPro" id="IPR001810">
    <property type="entry name" value="F-box_dom"/>
</dbReference>
<dbReference type="PANTHER" id="PTHR34145">
    <property type="entry name" value="OS02G0105600 PROTEIN"/>
    <property type="match status" value="1"/>
</dbReference>
<dbReference type="InterPro" id="IPR053772">
    <property type="entry name" value="At1g61320/At1g61330-like"/>
</dbReference>
<dbReference type="EMBL" id="CAMAPE010000060">
    <property type="protein sequence ID" value="CAH9112737.1"/>
    <property type="molecule type" value="Genomic_DNA"/>
</dbReference>
<gene>
    <name evidence="2" type="ORF">CEURO_LOCUS19715</name>
</gene>
<dbReference type="Gene3D" id="3.80.10.10">
    <property type="entry name" value="Ribonuclease Inhibitor"/>
    <property type="match status" value="1"/>
</dbReference>